<keyword evidence="2 4" id="KW-0547">Nucleotide-binding</keyword>
<evidence type="ECO:0000256" key="1">
    <source>
        <dbReference type="ARBA" id="ARBA00022527"/>
    </source>
</evidence>
<keyword evidence="5" id="KW-0812">Transmembrane</keyword>
<dbReference type="InterPro" id="IPR008271">
    <property type="entry name" value="Ser/Thr_kinase_AS"/>
</dbReference>
<dbReference type="InterPro" id="IPR000719">
    <property type="entry name" value="Prot_kinase_dom"/>
</dbReference>
<reference evidence="8 9" key="1">
    <citation type="submission" date="2019-03" db="EMBL/GenBank/DDBJ databases">
        <authorList>
            <person name="Gaulin E."/>
            <person name="Dumas B."/>
        </authorList>
    </citation>
    <scope>NUCLEOTIDE SEQUENCE [LARGE SCALE GENOMIC DNA]</scope>
    <source>
        <strain evidence="8">CBS 568.67</strain>
    </source>
</reference>
<dbReference type="EMBL" id="CAADRA010005396">
    <property type="protein sequence ID" value="VFT89401.1"/>
    <property type="molecule type" value="Genomic_DNA"/>
</dbReference>
<keyword evidence="1" id="KW-0723">Serine/threonine-protein kinase</keyword>
<feature type="binding site" evidence="4">
    <location>
        <position position="420"/>
    </location>
    <ligand>
        <name>ATP</name>
        <dbReference type="ChEBI" id="CHEBI:30616"/>
    </ligand>
</feature>
<proteinExistence type="predicted"/>
<keyword evidence="1" id="KW-0808">Transferase</keyword>
<evidence type="ECO:0000256" key="5">
    <source>
        <dbReference type="SAM" id="Phobius"/>
    </source>
</evidence>
<organism evidence="8 9">
    <name type="scientific">Aphanomyces stellatus</name>
    <dbReference type="NCBI Taxonomy" id="120398"/>
    <lineage>
        <taxon>Eukaryota</taxon>
        <taxon>Sar</taxon>
        <taxon>Stramenopiles</taxon>
        <taxon>Oomycota</taxon>
        <taxon>Saprolegniomycetes</taxon>
        <taxon>Saprolegniales</taxon>
        <taxon>Verrucalvaceae</taxon>
        <taxon>Aphanomyces</taxon>
    </lineage>
</organism>
<dbReference type="GO" id="GO:0004674">
    <property type="term" value="F:protein serine/threonine kinase activity"/>
    <property type="evidence" value="ECO:0007669"/>
    <property type="project" value="TreeGrafter"/>
</dbReference>
<evidence type="ECO:0000256" key="4">
    <source>
        <dbReference type="PROSITE-ProRule" id="PRU10141"/>
    </source>
</evidence>
<keyword evidence="5" id="KW-0472">Membrane</keyword>
<dbReference type="PANTHER" id="PTHR44329">
    <property type="entry name" value="SERINE/THREONINE-PROTEIN KINASE TNNI3K-RELATED"/>
    <property type="match status" value="1"/>
</dbReference>
<dbReference type="InterPro" id="IPR001245">
    <property type="entry name" value="Ser-Thr/Tyr_kinase_cat_dom"/>
</dbReference>
<dbReference type="Gene3D" id="1.10.510.10">
    <property type="entry name" value="Transferase(Phosphotransferase) domain 1"/>
    <property type="match status" value="1"/>
</dbReference>
<keyword evidence="3 4" id="KW-0067">ATP-binding</keyword>
<evidence type="ECO:0000256" key="2">
    <source>
        <dbReference type="ARBA" id="ARBA00022741"/>
    </source>
</evidence>
<dbReference type="AlphaFoldDB" id="A0A485KVW1"/>
<dbReference type="PROSITE" id="PS00107">
    <property type="entry name" value="PROTEIN_KINASE_ATP"/>
    <property type="match status" value="1"/>
</dbReference>
<sequence length="672" mass="72629">MASLACPYATSNSSTIQIYNQNTSSFEVVDRTCTVLAPSTPFQAVGDVSGFPGTTLNYTNRLDLVDLTQAHFPSTLMDLTFDNVGLSTTIWWTNLTPTLSTLASLYVPDTLSTIDLGDRQLKDLVVDALPVTDPNRPTSVRLTNVTVVNLTSLGNMRPHHLILDSMPSPLHLDRVDFSSLASLSIANTDAVTLSNVHLATLSSLVLANVSMQAMDAVDLGRVERITLSNVRITNWVLDDRTFDRLDGLVTHATADASSLQPPTGWILPPRANGNDSSVTMTCDATACTARHGTLRRLLEMTNWVVCVMPSVAAATTSSHDKTLSTAVIVGVSMASTVVLAITAFLLWRWCRRRRGAGSFPYERTTSPLPPTLDSEETIDLHVLAPVRIDAAAVTLFKRVGTGMFADVWLGAYAGDAVAVKTLRANQLTVPHLTSFVEEIHRQSQCHSPFVVAVVGACWSRPADLKCVLELMGGGDLGDYLASKPKLLWSDKLTHLHHIVHALVYLHGRGIIHGDVKSRNVLLDATKGTKLADFGTWTHVDVLDLIAVGGVGGTVRWIAPEVLQGKSVLTTAADMYSFGVVVSEFDSHKVPYYDATHPTTGALLSDVVVSTQVANGSLRPTLSTDMPSWLRQLAVACLAHHPNDRPTAHHVAHVLDTHVLQDLSATELHAIEH</sequence>
<dbReference type="PANTHER" id="PTHR44329:SF214">
    <property type="entry name" value="PROTEIN KINASE DOMAIN-CONTAINING PROTEIN"/>
    <property type="match status" value="1"/>
</dbReference>
<evidence type="ECO:0000256" key="3">
    <source>
        <dbReference type="ARBA" id="ARBA00022840"/>
    </source>
</evidence>
<dbReference type="InterPro" id="IPR051681">
    <property type="entry name" value="Ser/Thr_Kinases-Pseudokinases"/>
</dbReference>
<evidence type="ECO:0000313" key="7">
    <source>
        <dbReference type="EMBL" id="KAF0696696.1"/>
    </source>
</evidence>
<feature type="transmembrane region" description="Helical" evidence="5">
    <location>
        <begin position="326"/>
        <end position="347"/>
    </location>
</feature>
<evidence type="ECO:0000313" key="8">
    <source>
        <dbReference type="EMBL" id="VFT89401.1"/>
    </source>
</evidence>
<keyword evidence="9" id="KW-1185">Reference proteome</keyword>
<dbReference type="GO" id="GO:0005524">
    <property type="term" value="F:ATP binding"/>
    <property type="evidence" value="ECO:0007669"/>
    <property type="project" value="UniProtKB-UniRule"/>
</dbReference>
<protein>
    <submittedName>
        <fullName evidence="8">Aste57867_12550 protein</fullName>
    </submittedName>
</protein>
<evidence type="ECO:0000259" key="6">
    <source>
        <dbReference type="PROSITE" id="PS50011"/>
    </source>
</evidence>
<dbReference type="SMART" id="SM00220">
    <property type="entry name" value="S_TKc"/>
    <property type="match status" value="1"/>
</dbReference>
<dbReference type="SUPFAM" id="SSF56112">
    <property type="entry name" value="Protein kinase-like (PK-like)"/>
    <property type="match status" value="1"/>
</dbReference>
<dbReference type="PROSITE" id="PS00108">
    <property type="entry name" value="PROTEIN_KINASE_ST"/>
    <property type="match status" value="1"/>
</dbReference>
<accession>A0A485KVW1</accession>
<dbReference type="OrthoDB" id="346907at2759"/>
<feature type="domain" description="Protein kinase" evidence="6">
    <location>
        <begin position="393"/>
        <end position="660"/>
    </location>
</feature>
<gene>
    <name evidence="8" type="primary">Aste57867_12550</name>
    <name evidence="7" type="ORF">As57867_012504</name>
    <name evidence="8" type="ORF">ASTE57867_12550</name>
</gene>
<keyword evidence="1" id="KW-0418">Kinase</keyword>
<reference evidence="7" key="2">
    <citation type="submission" date="2019-06" db="EMBL/GenBank/DDBJ databases">
        <title>Genomics analysis of Aphanomyces spp. identifies a new class of oomycete effector associated with host adaptation.</title>
        <authorList>
            <person name="Gaulin E."/>
        </authorList>
    </citation>
    <scope>NUCLEOTIDE SEQUENCE</scope>
    <source>
        <strain evidence="7">CBS 578.67</strain>
    </source>
</reference>
<dbReference type="InterPro" id="IPR011009">
    <property type="entry name" value="Kinase-like_dom_sf"/>
</dbReference>
<name>A0A485KVW1_9STRA</name>
<dbReference type="Proteomes" id="UP000332933">
    <property type="component" value="Unassembled WGS sequence"/>
</dbReference>
<dbReference type="PROSITE" id="PS50011">
    <property type="entry name" value="PROTEIN_KINASE_DOM"/>
    <property type="match status" value="1"/>
</dbReference>
<evidence type="ECO:0000313" key="9">
    <source>
        <dbReference type="Proteomes" id="UP000332933"/>
    </source>
</evidence>
<dbReference type="EMBL" id="VJMH01005375">
    <property type="protein sequence ID" value="KAF0696696.1"/>
    <property type="molecule type" value="Genomic_DNA"/>
</dbReference>
<dbReference type="Pfam" id="PF07714">
    <property type="entry name" value="PK_Tyr_Ser-Thr"/>
    <property type="match status" value="1"/>
</dbReference>
<dbReference type="InterPro" id="IPR017441">
    <property type="entry name" value="Protein_kinase_ATP_BS"/>
</dbReference>
<keyword evidence="5" id="KW-1133">Transmembrane helix</keyword>